<feature type="domain" description="Activator of Hsp90 ATPase homologue 1/2-like C-terminal" evidence="2">
    <location>
        <begin position="3"/>
        <end position="101"/>
    </location>
</feature>
<protein>
    <submittedName>
        <fullName evidence="3">Uncharacterized protein YndB with AHSA1/START domain</fullName>
    </submittedName>
</protein>
<dbReference type="Gene3D" id="3.30.530.20">
    <property type="match status" value="1"/>
</dbReference>
<evidence type="ECO:0000313" key="4">
    <source>
        <dbReference type="Proteomes" id="UP000581769"/>
    </source>
</evidence>
<proteinExistence type="inferred from homology"/>
<dbReference type="Proteomes" id="UP000581769">
    <property type="component" value="Unassembled WGS sequence"/>
</dbReference>
<dbReference type="CDD" id="cd07814">
    <property type="entry name" value="SRPBCC_CalC_Aha1-like"/>
    <property type="match status" value="1"/>
</dbReference>
<accession>A0A840ISM5</accession>
<evidence type="ECO:0000259" key="2">
    <source>
        <dbReference type="Pfam" id="PF08327"/>
    </source>
</evidence>
<dbReference type="EMBL" id="JACHMG010000001">
    <property type="protein sequence ID" value="MBB4684890.1"/>
    <property type="molecule type" value="Genomic_DNA"/>
</dbReference>
<name>A0A840ISM5_9PSEU</name>
<evidence type="ECO:0000313" key="3">
    <source>
        <dbReference type="EMBL" id="MBB4684890.1"/>
    </source>
</evidence>
<dbReference type="InterPro" id="IPR013538">
    <property type="entry name" value="ASHA1/2-like_C"/>
</dbReference>
<gene>
    <name evidence="3" type="ORF">BJY18_002375</name>
</gene>
<organism evidence="3 4">
    <name type="scientific">Amycolatopsis jiangsuensis</name>
    <dbReference type="NCBI Taxonomy" id="1181879"/>
    <lineage>
        <taxon>Bacteria</taxon>
        <taxon>Bacillati</taxon>
        <taxon>Actinomycetota</taxon>
        <taxon>Actinomycetes</taxon>
        <taxon>Pseudonocardiales</taxon>
        <taxon>Pseudonocardiaceae</taxon>
        <taxon>Amycolatopsis</taxon>
    </lineage>
</organism>
<dbReference type="SUPFAM" id="SSF55961">
    <property type="entry name" value="Bet v1-like"/>
    <property type="match status" value="1"/>
</dbReference>
<keyword evidence="4" id="KW-1185">Reference proteome</keyword>
<comment type="similarity">
    <text evidence="1">Belongs to the AHA1 family.</text>
</comment>
<comment type="caution">
    <text evidence="3">The sequence shown here is derived from an EMBL/GenBank/DDBJ whole genome shotgun (WGS) entry which is preliminary data.</text>
</comment>
<dbReference type="RefSeq" id="WP_184779996.1">
    <property type="nucleotide sequence ID" value="NZ_JACHMG010000001.1"/>
</dbReference>
<evidence type="ECO:0000256" key="1">
    <source>
        <dbReference type="ARBA" id="ARBA00006817"/>
    </source>
</evidence>
<sequence length="111" mass="12611">MATDPRPGGGWRARIRSAEYGVDRRMGGVYREVRPPSRLVFTYRWEEPDDEVGETVVTITFADADGKTEMTFHQGRFPDETEREGHRYGWMSAFEDLAAALDAPGDSPRSR</sequence>
<dbReference type="InterPro" id="IPR023393">
    <property type="entry name" value="START-like_dom_sf"/>
</dbReference>
<dbReference type="Pfam" id="PF08327">
    <property type="entry name" value="AHSA1"/>
    <property type="match status" value="1"/>
</dbReference>
<reference evidence="3 4" key="1">
    <citation type="submission" date="2020-08" db="EMBL/GenBank/DDBJ databases">
        <title>Sequencing the genomes of 1000 actinobacteria strains.</title>
        <authorList>
            <person name="Klenk H.-P."/>
        </authorList>
    </citation>
    <scope>NUCLEOTIDE SEQUENCE [LARGE SCALE GENOMIC DNA]</scope>
    <source>
        <strain evidence="3 4">DSM 45859</strain>
    </source>
</reference>
<dbReference type="AlphaFoldDB" id="A0A840ISM5"/>